<dbReference type="HOGENOM" id="CLU_262459_0_0_1"/>
<evidence type="ECO:0000256" key="1">
    <source>
        <dbReference type="ARBA" id="ARBA00005234"/>
    </source>
</evidence>
<dbReference type="PANTHER" id="PTHR46896">
    <property type="entry name" value="SENTRIN-SPECIFIC PROTEASE"/>
    <property type="match status" value="1"/>
</dbReference>
<feature type="compositionally biased region" description="Polar residues" evidence="6">
    <location>
        <begin position="369"/>
        <end position="379"/>
    </location>
</feature>
<accession>A0A0D1ZDC3</accession>
<feature type="compositionally biased region" description="Polar residues" evidence="6">
    <location>
        <begin position="312"/>
        <end position="335"/>
    </location>
</feature>
<dbReference type="InterPro" id="IPR003653">
    <property type="entry name" value="Peptidase_C48_C"/>
</dbReference>
<feature type="compositionally biased region" description="Basic and acidic residues" evidence="6">
    <location>
        <begin position="621"/>
        <end position="634"/>
    </location>
</feature>
<feature type="compositionally biased region" description="Polar residues" evidence="6">
    <location>
        <begin position="695"/>
        <end position="705"/>
    </location>
</feature>
<evidence type="ECO:0000256" key="3">
    <source>
        <dbReference type="ARBA" id="ARBA00022670"/>
    </source>
</evidence>
<organism evidence="8 9">
    <name type="scientific">Exophiala mesophila</name>
    <name type="common">Black yeast-like fungus</name>
    <dbReference type="NCBI Taxonomy" id="212818"/>
    <lineage>
        <taxon>Eukaryota</taxon>
        <taxon>Fungi</taxon>
        <taxon>Dikarya</taxon>
        <taxon>Ascomycota</taxon>
        <taxon>Pezizomycotina</taxon>
        <taxon>Eurotiomycetes</taxon>
        <taxon>Chaetothyriomycetidae</taxon>
        <taxon>Chaetothyriales</taxon>
        <taxon>Herpotrichiellaceae</taxon>
        <taxon>Exophiala</taxon>
    </lineage>
</organism>
<feature type="region of interest" description="Disordered" evidence="6">
    <location>
        <begin position="858"/>
        <end position="935"/>
    </location>
</feature>
<evidence type="ECO:0000259" key="7">
    <source>
        <dbReference type="PROSITE" id="PS50600"/>
    </source>
</evidence>
<feature type="region of interest" description="Disordered" evidence="6">
    <location>
        <begin position="1121"/>
        <end position="1168"/>
    </location>
</feature>
<feature type="region of interest" description="Disordered" evidence="6">
    <location>
        <begin position="1188"/>
        <end position="1207"/>
    </location>
</feature>
<feature type="compositionally biased region" description="Basic residues" evidence="6">
    <location>
        <begin position="38"/>
        <end position="50"/>
    </location>
</feature>
<evidence type="ECO:0000256" key="2">
    <source>
        <dbReference type="ARBA" id="ARBA00022553"/>
    </source>
</evidence>
<sequence>MKNSWFKTVNDHYQNAISILTGKPTSSQPASPDDDNAHRRRRHQHHHSPPHSHLNASRSALLWAAMPSSTLPTSRYLTRRVTSFIDNHDSSERDPIALDSDEDPSQSPPRSRPTGLSTDKISRPPPSKRPERSLRRSSETRGESRLLGGYRYLPLLSKTKLLWRTTANIHLSRRGPDPNAFVIADPMKKQSFTSHWGIRPFNNLDAPRNAPRSARIFERTLGQREGQKSPGSSTNVGQPTFPILHRSAPQAHPQAHHPYLDLPSQQEKHDLPNKRRKLDHPNEKGSTSASPIALDEANLEDSSDELHVSPIQPKSNTHAPPESTSREVTTNSHNASRPLELPSPVTEREGDFTKGAAKRRKATGDAILETSSPDSTSVLSAKPPPISNQHFLKHPLFSQTTLATPEPTTQNNRSNRHNSASDRPIHSLGNRDLTSLIVEVPTNRRSSKFSDGFMGTRRNLSAQSLQFELEETVYPGLPSSDIFTVEIEPDERQFFLNTQDPRLGDDPVAGPFYFRKLAQIRRGPCPIVSFIFSRTQKHRGSAHELHLRFLSEKSARDFLTTLLELEVRASVIDKETEWLENSFQRAKSAVMEINGRPLNPDELEAEDRAAQTETPQATRIIAREKRPRIVDRLDAPAPQPKRLKTTPPKDNIEVSTSKSQNISEVDPRDKITQDARVERVQRRTTRAQDLREGSSRASPTPSNGTLLPYSKTGKLGKPWARDLVYPKPGKRSATVPFEDLSRLNDDEFLNDNLIMFFLQYLETHMERHNSELHKRTYFFNTYFFERLTKGTSHRQVNYESVSRWTKAIDLFNRDFVVVPVNENLHWYLAIICNLPQLRSPQPEVESEESPVILIEDAAADQPESTETETGRPPEVKSDLSPEIQEQLAHRESEARQSLAELTIRDQTPATTEVPEPAIKAGTGRKAKQQTRRSLPKYDADQPIIITLDSLGQGRYTTCHALKQYIVAEGKNKRNLEIDSTAIRGMTAKEIPTQNNFSDCGLYLCMYLEQFVADPHNFISRILQRNEDAQQWPKQIRSGSLRSRLRELILEVHRQQENEESEYEIPKVGDIMIERQAASDPTAKPYSKSEVQIAKERFDRIVDDLDEEGSVPAVQARGVLGKQVNPSSPKEIIFDPQDTERHGLSDTKSPQPSQHAAIMEHSDPDKSAARRNPFKVEDAMTGNKAAILHSHRQQPKRRPVHEIDPSAREIHTIGTRSGKLTHDSPSELVAHLRSSNRHENRTRKRNPLEEEEATKSAGRSAGLLVGIESYAEERGLLDSEVINQSPEDTAHVPIRRCRKKTPIWDDEPRSFEQEVGDSQEEAGGPTESVRDSGRRTLHFTRKKAPVDHPFGSQRRAPRQIEVIVDSQETSSDNEDNEMLLK</sequence>
<dbReference type="GO" id="GO:0006508">
    <property type="term" value="P:proteolysis"/>
    <property type="evidence" value="ECO:0007669"/>
    <property type="project" value="UniProtKB-KW"/>
</dbReference>
<dbReference type="Gene3D" id="3.40.395.10">
    <property type="entry name" value="Adenoviral Proteinase, Chain A"/>
    <property type="match status" value="1"/>
</dbReference>
<feature type="region of interest" description="Disordered" evidence="6">
    <location>
        <begin position="1298"/>
        <end position="1380"/>
    </location>
</feature>
<proteinExistence type="inferred from homology"/>
<gene>
    <name evidence="8" type="ORF">PV10_06416</name>
</gene>
<protein>
    <recommendedName>
        <fullName evidence="7">Ubiquitin-like protease family profile domain-containing protein</fullName>
    </recommendedName>
</protein>
<feature type="compositionally biased region" description="Polar residues" evidence="6">
    <location>
        <begin position="653"/>
        <end position="663"/>
    </location>
</feature>
<evidence type="ECO:0000256" key="6">
    <source>
        <dbReference type="SAM" id="MobiDB-lite"/>
    </source>
</evidence>
<keyword evidence="5" id="KW-0378">Hydrolase</keyword>
<feature type="compositionally biased region" description="Basic and acidic residues" evidence="6">
    <location>
        <begin position="665"/>
        <end position="694"/>
    </location>
</feature>
<keyword evidence="4" id="KW-0833">Ubl conjugation pathway</keyword>
<feature type="compositionally biased region" description="Basic and acidic residues" evidence="6">
    <location>
        <begin position="87"/>
        <end position="96"/>
    </location>
</feature>
<feature type="domain" description="Ubiquitin-like protease family profile" evidence="7">
    <location>
        <begin position="733"/>
        <end position="1010"/>
    </location>
</feature>
<evidence type="ECO:0000313" key="8">
    <source>
        <dbReference type="EMBL" id="KIV91929.1"/>
    </source>
</evidence>
<keyword evidence="3" id="KW-0645">Protease</keyword>
<feature type="compositionally biased region" description="Basic residues" evidence="6">
    <location>
        <begin position="922"/>
        <end position="934"/>
    </location>
</feature>
<dbReference type="Proteomes" id="UP000054302">
    <property type="component" value="Unassembled WGS sequence"/>
</dbReference>
<dbReference type="GeneID" id="27324261"/>
<dbReference type="PANTHER" id="PTHR46896:SF3">
    <property type="entry name" value="FI06413P-RELATED"/>
    <property type="match status" value="1"/>
</dbReference>
<feature type="compositionally biased region" description="Basic residues" evidence="6">
    <location>
        <begin position="1188"/>
        <end position="1198"/>
    </location>
</feature>
<comment type="similarity">
    <text evidence="1">Belongs to the peptidase C48 family.</text>
</comment>
<feature type="compositionally biased region" description="Basic and acidic residues" evidence="6">
    <location>
        <begin position="266"/>
        <end position="283"/>
    </location>
</feature>
<feature type="region of interest" description="Disordered" evidence="6">
    <location>
        <begin position="19"/>
        <end position="55"/>
    </location>
</feature>
<dbReference type="PROSITE" id="PS50600">
    <property type="entry name" value="ULP_PROTEASE"/>
    <property type="match status" value="1"/>
</dbReference>
<feature type="compositionally biased region" description="Polar residues" evidence="6">
    <location>
        <begin position="19"/>
        <end position="30"/>
    </location>
</feature>
<feature type="compositionally biased region" description="Polar residues" evidence="6">
    <location>
        <begin position="397"/>
        <end position="413"/>
    </location>
</feature>
<feature type="compositionally biased region" description="Basic and acidic residues" evidence="6">
    <location>
        <begin position="1301"/>
        <end position="1311"/>
    </location>
</feature>
<feature type="compositionally biased region" description="Basic and acidic residues" evidence="6">
    <location>
        <begin position="128"/>
        <end position="142"/>
    </location>
</feature>
<name>A0A0D1ZDC3_EXOME</name>
<evidence type="ECO:0000313" key="9">
    <source>
        <dbReference type="Proteomes" id="UP000054302"/>
    </source>
</evidence>
<feature type="compositionally biased region" description="Basic and acidic residues" evidence="6">
    <location>
        <begin position="868"/>
        <end position="879"/>
    </location>
</feature>
<feature type="region of interest" description="Disordered" evidence="6">
    <location>
        <begin position="605"/>
        <end position="711"/>
    </location>
</feature>
<keyword evidence="2" id="KW-0597">Phosphoprotein</keyword>
<dbReference type="EMBL" id="KN847523">
    <property type="protein sequence ID" value="KIV91929.1"/>
    <property type="molecule type" value="Genomic_DNA"/>
</dbReference>
<evidence type="ECO:0000256" key="5">
    <source>
        <dbReference type="ARBA" id="ARBA00022801"/>
    </source>
</evidence>
<dbReference type="OrthoDB" id="442460at2759"/>
<keyword evidence="9" id="KW-1185">Reference proteome</keyword>
<dbReference type="Pfam" id="PF02902">
    <property type="entry name" value="Peptidase_C48"/>
    <property type="match status" value="1"/>
</dbReference>
<dbReference type="GO" id="GO:0016926">
    <property type="term" value="P:protein desumoylation"/>
    <property type="evidence" value="ECO:0007669"/>
    <property type="project" value="TreeGrafter"/>
</dbReference>
<feature type="region of interest" description="Disordered" evidence="6">
    <location>
        <begin position="220"/>
        <end position="428"/>
    </location>
</feature>
<reference evidence="8 9" key="1">
    <citation type="submission" date="2015-01" db="EMBL/GenBank/DDBJ databases">
        <title>The Genome Sequence of Exophiala mesophila CBS40295.</title>
        <authorList>
            <consortium name="The Broad Institute Genomics Platform"/>
            <person name="Cuomo C."/>
            <person name="de Hoog S."/>
            <person name="Gorbushina A."/>
            <person name="Stielow B."/>
            <person name="Teixiera M."/>
            <person name="Abouelleil A."/>
            <person name="Chapman S.B."/>
            <person name="Priest M."/>
            <person name="Young S.K."/>
            <person name="Wortman J."/>
            <person name="Nusbaum C."/>
            <person name="Birren B."/>
        </authorList>
    </citation>
    <scope>NUCLEOTIDE SEQUENCE [LARGE SCALE GENOMIC DNA]</scope>
    <source>
        <strain evidence="8 9">CBS 40295</strain>
    </source>
</reference>
<dbReference type="GO" id="GO:0005634">
    <property type="term" value="C:nucleus"/>
    <property type="evidence" value="ECO:0007669"/>
    <property type="project" value="TreeGrafter"/>
</dbReference>
<evidence type="ECO:0000256" key="4">
    <source>
        <dbReference type="ARBA" id="ARBA00022786"/>
    </source>
</evidence>
<dbReference type="SUPFAM" id="SSF54001">
    <property type="entry name" value="Cysteine proteinases"/>
    <property type="match status" value="1"/>
</dbReference>
<feature type="compositionally biased region" description="Basic and acidic residues" evidence="6">
    <location>
        <begin position="1157"/>
        <end position="1168"/>
    </location>
</feature>
<dbReference type="VEuPathDB" id="FungiDB:PV10_06416"/>
<dbReference type="InterPro" id="IPR051947">
    <property type="entry name" value="Sentrin-specific_protease"/>
</dbReference>
<feature type="region of interest" description="Disordered" evidence="6">
    <location>
        <begin position="1230"/>
        <end position="1261"/>
    </location>
</feature>
<dbReference type="STRING" id="212818.A0A0D1ZDC3"/>
<feature type="compositionally biased region" description="Polar residues" evidence="6">
    <location>
        <begin position="229"/>
        <end position="238"/>
    </location>
</feature>
<dbReference type="GO" id="GO:0005737">
    <property type="term" value="C:cytoplasm"/>
    <property type="evidence" value="ECO:0007669"/>
    <property type="project" value="TreeGrafter"/>
</dbReference>
<dbReference type="GO" id="GO:0070139">
    <property type="term" value="F:SUMO-specific endopeptidase activity"/>
    <property type="evidence" value="ECO:0007669"/>
    <property type="project" value="TreeGrafter"/>
</dbReference>
<feature type="compositionally biased region" description="Acidic residues" evidence="6">
    <location>
        <begin position="1370"/>
        <end position="1380"/>
    </location>
</feature>
<feature type="region of interest" description="Disordered" evidence="6">
    <location>
        <begin position="87"/>
        <end position="142"/>
    </location>
</feature>
<dbReference type="InterPro" id="IPR038765">
    <property type="entry name" value="Papain-like_cys_pep_sf"/>
</dbReference>
<dbReference type="RefSeq" id="XP_016223503.1">
    <property type="nucleotide sequence ID" value="XM_016371210.1"/>
</dbReference>